<dbReference type="GO" id="GO:0005829">
    <property type="term" value="C:cytosol"/>
    <property type="evidence" value="ECO:0007669"/>
    <property type="project" value="TreeGrafter"/>
</dbReference>
<sequence>MSKKKVEDMTFEEALAELEEIVQELEKNNIELEKALDQYQRGIELSKYCREQLENAEKMVAKVVTESGDEVPFISDGAVEGEEI</sequence>
<dbReference type="GO" id="GO:0008855">
    <property type="term" value="F:exodeoxyribonuclease VII activity"/>
    <property type="evidence" value="ECO:0007669"/>
    <property type="project" value="UniProtKB-UniRule"/>
</dbReference>
<dbReference type="Gene3D" id="1.10.287.1040">
    <property type="entry name" value="Exonuclease VII, small subunit"/>
    <property type="match status" value="1"/>
</dbReference>
<comment type="subcellular location">
    <subcellularLocation>
        <location evidence="6">Cytoplasm</location>
    </subcellularLocation>
</comment>
<dbReference type="EMBL" id="JAUNQW010000003">
    <property type="protein sequence ID" value="MDO5456946.1"/>
    <property type="molecule type" value="Genomic_DNA"/>
</dbReference>
<dbReference type="NCBIfam" id="TIGR01280">
    <property type="entry name" value="xseB"/>
    <property type="match status" value="1"/>
</dbReference>
<dbReference type="GO" id="GO:0006308">
    <property type="term" value="P:DNA catabolic process"/>
    <property type="evidence" value="ECO:0007669"/>
    <property type="project" value="UniProtKB-UniRule"/>
</dbReference>
<organism evidence="8 9">
    <name type="scientific">Atopococcus tabaci</name>
    <dbReference type="NCBI Taxonomy" id="269774"/>
    <lineage>
        <taxon>Bacteria</taxon>
        <taxon>Bacillati</taxon>
        <taxon>Bacillota</taxon>
        <taxon>Bacilli</taxon>
        <taxon>Lactobacillales</taxon>
        <taxon>Carnobacteriaceae</taxon>
        <taxon>Atopococcus</taxon>
    </lineage>
</organism>
<keyword evidence="4 6" id="KW-0378">Hydrolase</keyword>
<comment type="subunit">
    <text evidence="6">Heterooligomer composed of large and small subunits.</text>
</comment>
<keyword evidence="2 6" id="KW-0963">Cytoplasm</keyword>
<dbReference type="AlphaFoldDB" id="A0AA43RL13"/>
<accession>A0AA43RL13</accession>
<keyword evidence="7" id="KW-0175">Coiled coil</keyword>
<gene>
    <name evidence="6 8" type="primary">xseB</name>
    <name evidence="8" type="ORF">Q4F26_01240</name>
</gene>
<evidence type="ECO:0000256" key="3">
    <source>
        <dbReference type="ARBA" id="ARBA00022722"/>
    </source>
</evidence>
<dbReference type="InterPro" id="IPR037004">
    <property type="entry name" value="Exonuc_VII_ssu_sf"/>
</dbReference>
<dbReference type="Pfam" id="PF02609">
    <property type="entry name" value="Exonuc_VII_S"/>
    <property type="match status" value="1"/>
</dbReference>
<evidence type="ECO:0000313" key="9">
    <source>
        <dbReference type="Proteomes" id="UP001171751"/>
    </source>
</evidence>
<dbReference type="SUPFAM" id="SSF116842">
    <property type="entry name" value="XseB-like"/>
    <property type="match status" value="1"/>
</dbReference>
<name>A0AA43RL13_9LACT</name>
<comment type="caution">
    <text evidence="8">The sequence shown here is derived from an EMBL/GenBank/DDBJ whole genome shotgun (WGS) entry which is preliminary data.</text>
</comment>
<dbReference type="InterPro" id="IPR003761">
    <property type="entry name" value="Exonuc_VII_S"/>
</dbReference>
<evidence type="ECO:0000256" key="1">
    <source>
        <dbReference type="ARBA" id="ARBA00009998"/>
    </source>
</evidence>
<keyword evidence="3 6" id="KW-0540">Nuclease</keyword>
<dbReference type="HAMAP" id="MF_00337">
    <property type="entry name" value="Exonuc_7_S"/>
    <property type="match status" value="1"/>
</dbReference>
<evidence type="ECO:0000256" key="6">
    <source>
        <dbReference type="HAMAP-Rule" id="MF_00337"/>
    </source>
</evidence>
<evidence type="ECO:0000256" key="2">
    <source>
        <dbReference type="ARBA" id="ARBA00022490"/>
    </source>
</evidence>
<dbReference type="PANTHER" id="PTHR34137:SF1">
    <property type="entry name" value="EXODEOXYRIBONUCLEASE 7 SMALL SUBUNIT"/>
    <property type="match status" value="1"/>
</dbReference>
<comment type="catalytic activity">
    <reaction evidence="6">
        <text>Exonucleolytic cleavage in either 5'- to 3'- or 3'- to 5'-direction to yield nucleoside 5'-phosphates.</text>
        <dbReference type="EC" id="3.1.11.6"/>
    </reaction>
</comment>
<evidence type="ECO:0000256" key="5">
    <source>
        <dbReference type="ARBA" id="ARBA00022839"/>
    </source>
</evidence>
<reference evidence="8" key="1">
    <citation type="submission" date="2023-07" db="EMBL/GenBank/DDBJ databases">
        <title>Between Cages and Wild: Unraveling the Impact of Captivity on Animal Microbiomes and Antimicrobial Resistance.</title>
        <authorList>
            <person name="Schmartz G.P."/>
            <person name="Rehner J."/>
            <person name="Schuff M.J."/>
            <person name="Becker S.L."/>
            <person name="Kravczyk M."/>
            <person name="Gurevich A."/>
            <person name="Francke R."/>
            <person name="Mueller R."/>
            <person name="Keller V."/>
            <person name="Keller A."/>
        </authorList>
    </citation>
    <scope>NUCLEOTIDE SEQUENCE</scope>
    <source>
        <strain evidence="8">S39M_St_73</strain>
    </source>
</reference>
<comment type="similarity">
    <text evidence="1 6">Belongs to the XseB family.</text>
</comment>
<proteinExistence type="inferred from homology"/>
<dbReference type="EC" id="3.1.11.6" evidence="6"/>
<dbReference type="GO" id="GO:0009318">
    <property type="term" value="C:exodeoxyribonuclease VII complex"/>
    <property type="evidence" value="ECO:0007669"/>
    <property type="project" value="UniProtKB-UniRule"/>
</dbReference>
<protein>
    <recommendedName>
        <fullName evidence="6">Exodeoxyribonuclease 7 small subunit</fullName>
        <ecNumber evidence="6">3.1.11.6</ecNumber>
    </recommendedName>
    <alternativeName>
        <fullName evidence="6">Exodeoxyribonuclease VII small subunit</fullName>
        <shortName evidence="6">Exonuclease VII small subunit</shortName>
    </alternativeName>
</protein>
<keyword evidence="9" id="KW-1185">Reference proteome</keyword>
<dbReference type="Proteomes" id="UP001171751">
    <property type="component" value="Unassembled WGS sequence"/>
</dbReference>
<evidence type="ECO:0000256" key="7">
    <source>
        <dbReference type="SAM" id="Coils"/>
    </source>
</evidence>
<evidence type="ECO:0000313" key="8">
    <source>
        <dbReference type="EMBL" id="MDO5456946.1"/>
    </source>
</evidence>
<comment type="function">
    <text evidence="6">Bidirectionally degrades single-stranded DNA into large acid-insoluble oligonucleotides, which are then degraded further into small acid-soluble oligonucleotides.</text>
</comment>
<dbReference type="PANTHER" id="PTHR34137">
    <property type="entry name" value="EXODEOXYRIBONUCLEASE 7 SMALL SUBUNIT"/>
    <property type="match status" value="1"/>
</dbReference>
<evidence type="ECO:0000256" key="4">
    <source>
        <dbReference type="ARBA" id="ARBA00022801"/>
    </source>
</evidence>
<feature type="coiled-coil region" evidence="7">
    <location>
        <begin position="8"/>
        <end position="42"/>
    </location>
</feature>
<keyword evidence="5 6" id="KW-0269">Exonuclease</keyword>